<reference evidence="4" key="2">
    <citation type="journal article" date="2019" name="Int. J. Syst. Evol. Microbiol.">
        <title>The Global Catalogue of Microorganisms (GCM) 10K type strain sequencing project: providing services to taxonomists for standard genome sequencing and annotation.</title>
        <authorList>
            <consortium name="The Broad Institute Genomics Platform"/>
            <consortium name="The Broad Institute Genome Sequencing Center for Infectious Disease"/>
            <person name="Wu L."/>
            <person name="Ma J."/>
        </authorList>
    </citation>
    <scope>NUCLEOTIDE SEQUENCE [LARGE SCALE GENOMIC DNA]</scope>
    <source>
        <strain evidence="4">CECT 7398</strain>
    </source>
</reference>
<dbReference type="EMBL" id="JAUFQC010000001">
    <property type="protein sequence ID" value="MDN3608466.1"/>
    <property type="molecule type" value="Genomic_DNA"/>
</dbReference>
<keyword evidence="4" id="KW-1185">Reference proteome</keyword>
<sequence length="303" mass="34506">MAPKVCVLLAAYNGEQFLEEQLESILLQLDVSVDVYVSLDLSIDGSFDIISKYVGKANVYLLPYGASFGSAGQNFFNLLINVEFNNYDYIAFSDQDDIWLPHKLHYSIELMLAKNAYGYSGSVSAFWEDGRQSLIKKDYAQSEFDYLFESAGPGCTFVLNQILACEIQSFLISNKDNISQLWLHDWFCYSFSRDRKYKWVIGSEPLVLYRQHDNNAVGANNGIRASINRAAMVLNGQALEKVKSQSQFLEQHENPIQLIRSGSPADFLRLSLIGHKCRRRTRDKVIFTVAMLLLSVRRFLGRD</sequence>
<dbReference type="EMBL" id="JAUFQC010000022">
    <property type="protein sequence ID" value="MDN3611221.1"/>
    <property type="molecule type" value="Genomic_DNA"/>
</dbReference>
<keyword evidence="3" id="KW-0328">Glycosyltransferase</keyword>
<gene>
    <name evidence="2" type="ORF">QWZ16_01575</name>
    <name evidence="3" type="ORF">QWZ16_16500</name>
</gene>
<dbReference type="InterPro" id="IPR029044">
    <property type="entry name" value="Nucleotide-diphossugar_trans"/>
</dbReference>
<dbReference type="GO" id="GO:0016757">
    <property type="term" value="F:glycosyltransferase activity"/>
    <property type="evidence" value="ECO:0007669"/>
    <property type="project" value="UniProtKB-KW"/>
</dbReference>
<protein>
    <submittedName>
        <fullName evidence="3">Glycosyltransferase</fullName>
        <ecNumber evidence="3">2.4.-.-</ecNumber>
    </submittedName>
</protein>
<name>A0ABT8BW31_9VIBR</name>
<reference evidence="3" key="1">
    <citation type="journal article" date="2014" name="Int. J. Syst. Evol. Microbiol.">
        <title>Complete genome of a new Firmicutes species belonging to the dominant human colonic microbiota ('Ruminococcus bicirculans') reveals two chromosomes and a selective capacity to utilize plant glucans.</title>
        <authorList>
            <consortium name="NISC Comparative Sequencing Program"/>
            <person name="Wegmann U."/>
            <person name="Louis P."/>
            <person name="Goesmann A."/>
            <person name="Henrissat B."/>
            <person name="Duncan S.H."/>
            <person name="Flint H.J."/>
        </authorList>
    </citation>
    <scope>NUCLEOTIDE SEQUENCE</scope>
    <source>
        <strain evidence="3">CECT 7398</strain>
    </source>
</reference>
<keyword evidence="3" id="KW-0808">Transferase</keyword>
<dbReference type="Pfam" id="PF00535">
    <property type="entry name" value="Glycos_transf_2"/>
    <property type="match status" value="1"/>
</dbReference>
<dbReference type="Proteomes" id="UP001238540">
    <property type="component" value="Unassembled WGS sequence"/>
</dbReference>
<evidence type="ECO:0000259" key="1">
    <source>
        <dbReference type="Pfam" id="PF00535"/>
    </source>
</evidence>
<evidence type="ECO:0000313" key="3">
    <source>
        <dbReference type="EMBL" id="MDN3611221.1"/>
    </source>
</evidence>
<accession>A0ABT8BW31</accession>
<dbReference type="EC" id="2.4.-.-" evidence="3"/>
<dbReference type="Gene3D" id="3.90.550.10">
    <property type="entry name" value="Spore Coat Polysaccharide Biosynthesis Protein SpsA, Chain A"/>
    <property type="match status" value="1"/>
</dbReference>
<dbReference type="InterPro" id="IPR001173">
    <property type="entry name" value="Glyco_trans_2-like"/>
</dbReference>
<proteinExistence type="predicted"/>
<dbReference type="RefSeq" id="WP_170883269.1">
    <property type="nucleotide sequence ID" value="NZ_JABEYA020000016.1"/>
</dbReference>
<feature type="domain" description="Glycosyltransferase 2-like" evidence="1">
    <location>
        <begin position="6"/>
        <end position="130"/>
    </location>
</feature>
<evidence type="ECO:0000313" key="2">
    <source>
        <dbReference type="EMBL" id="MDN3608466.1"/>
    </source>
</evidence>
<dbReference type="SUPFAM" id="SSF53448">
    <property type="entry name" value="Nucleotide-diphospho-sugar transferases"/>
    <property type="match status" value="1"/>
</dbReference>
<reference evidence="3" key="3">
    <citation type="submission" date="2023-06" db="EMBL/GenBank/DDBJ databases">
        <authorList>
            <person name="Lucena T."/>
            <person name="Sun Q."/>
        </authorList>
    </citation>
    <scope>NUCLEOTIDE SEQUENCE</scope>
    <source>
        <strain evidence="3">CECT 7398</strain>
    </source>
</reference>
<organism evidence="3 4">
    <name type="scientific">Vibrio ostreicida</name>
    <dbReference type="NCBI Taxonomy" id="526588"/>
    <lineage>
        <taxon>Bacteria</taxon>
        <taxon>Pseudomonadati</taxon>
        <taxon>Pseudomonadota</taxon>
        <taxon>Gammaproteobacteria</taxon>
        <taxon>Vibrionales</taxon>
        <taxon>Vibrionaceae</taxon>
        <taxon>Vibrio</taxon>
    </lineage>
</organism>
<comment type="caution">
    <text evidence="3">The sequence shown here is derived from an EMBL/GenBank/DDBJ whole genome shotgun (WGS) entry which is preliminary data.</text>
</comment>
<evidence type="ECO:0000313" key="4">
    <source>
        <dbReference type="Proteomes" id="UP001238540"/>
    </source>
</evidence>